<dbReference type="PIRSF" id="PIRSF000439">
    <property type="entry name" value="Oat_ACAT_DAG_ARE"/>
    <property type="match status" value="1"/>
</dbReference>
<dbReference type="UniPathway" id="UPA00230"/>
<dbReference type="GO" id="GO:0050252">
    <property type="term" value="F:retinol O-fatty-acyltransferase activity"/>
    <property type="evidence" value="ECO:0007669"/>
    <property type="project" value="UniProtKB-EC"/>
</dbReference>
<comment type="pathway">
    <text evidence="9">Lipid metabolism; glycerolipid metabolism.</text>
</comment>
<comment type="catalytic activity">
    <reaction evidence="1">
        <text>hexadecane-1,2-diol + hexadecanoyl-CoA = 2-hydroxyhexadecyl hexadecanoate + CoA</text>
        <dbReference type="Rhea" id="RHEA:38171"/>
        <dbReference type="ChEBI" id="CHEBI:57287"/>
        <dbReference type="ChEBI" id="CHEBI:57379"/>
        <dbReference type="ChEBI" id="CHEBI:75586"/>
        <dbReference type="ChEBI" id="CHEBI:75587"/>
    </reaction>
    <physiologicalReaction direction="left-to-right" evidence="1">
        <dbReference type="Rhea" id="RHEA:38172"/>
    </physiologicalReaction>
</comment>
<comment type="catalytic activity">
    <reaction evidence="28">
        <text>1,3-di-(9Z-octadecenoyl)-glycerol + (9Z)-octadecenoyl-CoA = 1,2,3-tri-(9Z-octadecenoyl)-glycerol + CoA</text>
        <dbReference type="Rhea" id="RHEA:38435"/>
        <dbReference type="ChEBI" id="CHEBI:53753"/>
        <dbReference type="ChEBI" id="CHEBI:57287"/>
        <dbReference type="ChEBI" id="CHEBI:57387"/>
        <dbReference type="ChEBI" id="CHEBI:75735"/>
    </reaction>
    <physiologicalReaction direction="left-to-right" evidence="28">
        <dbReference type="Rhea" id="RHEA:38436"/>
    </physiologicalReaction>
</comment>
<evidence type="ECO:0000256" key="27">
    <source>
        <dbReference type="ARBA" id="ARBA00049168"/>
    </source>
</evidence>
<evidence type="ECO:0000256" key="4">
    <source>
        <dbReference type="ARBA" id="ARBA00001118"/>
    </source>
</evidence>
<evidence type="ECO:0000256" key="7">
    <source>
        <dbReference type="ARBA" id="ARBA00001764"/>
    </source>
</evidence>
<keyword evidence="16 29" id="KW-0012">Acyltransferase</keyword>
<accession>A0A7R8WH11</accession>
<comment type="catalytic activity">
    <reaction evidence="26">
        <text>hexadecan-1-ol + hexadecanoyl-CoA = hexadecyl hexadecanoate + CoA</text>
        <dbReference type="Rhea" id="RHEA:38167"/>
        <dbReference type="ChEBI" id="CHEBI:16125"/>
        <dbReference type="ChEBI" id="CHEBI:57287"/>
        <dbReference type="ChEBI" id="CHEBI:57379"/>
        <dbReference type="ChEBI" id="CHEBI:75584"/>
    </reaction>
    <physiologicalReaction direction="left-to-right" evidence="26">
        <dbReference type="Rhea" id="RHEA:38168"/>
    </physiologicalReaction>
</comment>
<comment type="catalytic activity">
    <reaction evidence="18">
        <text>1,2-di-(9Z-octadecenoyl)-sn-glycerol + (9Z)-octadecenoyl-CoA = 1,2,3-tri-(9Z-octadecenoyl)-glycerol + CoA</text>
        <dbReference type="Rhea" id="RHEA:38219"/>
        <dbReference type="ChEBI" id="CHEBI:52333"/>
        <dbReference type="ChEBI" id="CHEBI:53753"/>
        <dbReference type="ChEBI" id="CHEBI:57287"/>
        <dbReference type="ChEBI" id="CHEBI:57387"/>
    </reaction>
    <physiologicalReaction direction="left-to-right" evidence="18">
        <dbReference type="Rhea" id="RHEA:38220"/>
    </physiologicalReaction>
</comment>
<evidence type="ECO:0000256" key="31">
    <source>
        <dbReference type="SAM" id="Phobius"/>
    </source>
</evidence>
<comment type="catalytic activity">
    <reaction evidence="24">
        <text>an acyl-CoA + a 1,2-diacyl-sn-glycerol = a triacyl-sn-glycerol + CoA</text>
        <dbReference type="Rhea" id="RHEA:10868"/>
        <dbReference type="ChEBI" id="CHEBI:17815"/>
        <dbReference type="ChEBI" id="CHEBI:57287"/>
        <dbReference type="ChEBI" id="CHEBI:58342"/>
        <dbReference type="ChEBI" id="CHEBI:64615"/>
        <dbReference type="EC" id="2.3.1.20"/>
    </reaction>
    <physiologicalReaction direction="left-to-right" evidence="24">
        <dbReference type="Rhea" id="RHEA:10869"/>
    </physiologicalReaction>
</comment>
<comment type="catalytic activity">
    <reaction evidence="19">
        <text>1-O-(9Z-octadecyl)-3-(9Z-octadecenoyl)-glycerol + (9Z)-octadecenoyl-CoA = 1-O-(9Z-octadecenyl)-2,3-di-(9Z-octadecenoyl)glycerol + CoA</text>
        <dbReference type="Rhea" id="RHEA:55344"/>
        <dbReference type="ChEBI" id="CHEBI:57287"/>
        <dbReference type="ChEBI" id="CHEBI:57387"/>
        <dbReference type="ChEBI" id="CHEBI:138735"/>
        <dbReference type="ChEBI" id="CHEBI:197429"/>
    </reaction>
    <physiologicalReaction direction="left-to-right" evidence="19">
        <dbReference type="Rhea" id="RHEA:55345"/>
    </physiologicalReaction>
</comment>
<evidence type="ECO:0000256" key="22">
    <source>
        <dbReference type="ARBA" id="ARBA00048135"/>
    </source>
</evidence>
<protein>
    <recommendedName>
        <fullName evidence="29">O-acyltransferase</fullName>
    </recommendedName>
</protein>
<evidence type="ECO:0000256" key="20">
    <source>
        <dbReference type="ARBA" id="ARBA00047807"/>
    </source>
</evidence>
<evidence type="ECO:0000256" key="12">
    <source>
        <dbReference type="ARBA" id="ARBA00022692"/>
    </source>
</evidence>
<reference evidence="32" key="1">
    <citation type="submission" date="2020-11" db="EMBL/GenBank/DDBJ databases">
        <authorList>
            <person name="Tran Van P."/>
        </authorList>
    </citation>
    <scope>NUCLEOTIDE SEQUENCE</scope>
</reference>
<evidence type="ECO:0000256" key="28">
    <source>
        <dbReference type="ARBA" id="ARBA00049549"/>
    </source>
</evidence>
<evidence type="ECO:0000256" key="21">
    <source>
        <dbReference type="ARBA" id="ARBA00048096"/>
    </source>
</evidence>
<sequence>MSSDEYHPPTPPPPPPPEKKVETPRKGGSDSVLRMRRTKSVTRAEEIQYEEKKLREQQPDHPCHKPRDSLFSWSSGFENFSGFVNWAFLLLLIGGVRLMLENLLKYGVRVDPRQWWIILMQSADNPSSTGLPSLCLILASNCQILFTLVNEKLMASYFLSERVGLILNISSLFTFLLVPIVAINFVIPGDFSMMGGTWVCFVYCTTFFKLTSFCHVNYWCRLDRSCKSSRKRRRSLSHHKDLGSPRSSTDFFGGIKSEATPTPKETTDNPFVEKQVHYPDNLKVSSLYYFIFAPTLCYELNFPRTSRIRKRFLVRRIIEVVLGGNLLFCLIQQWIVPSVKNSLIPFSKMDELKTGERLLKLAIPNHLLWLVWFYLFFHSWLNMLGELLQFADRDYYGDWWNADNLTYFWRTWNLPAHRWAIRHLYGPLCKRGFKRFSSSVAVFFVSAFFHEYLVSVPLRLFKVWAFTGMMFQIPLSWCTDFVRDNFGARWANVMVWSSLILGQPLCIMMYFHDFVIEHYGPSLLEEFTIL</sequence>
<dbReference type="PANTHER" id="PTHR10408">
    <property type="entry name" value="STEROL O-ACYLTRANSFERASE"/>
    <property type="match status" value="1"/>
</dbReference>
<dbReference type="InterPro" id="IPR014371">
    <property type="entry name" value="Oat_ACAT_DAG_ARE"/>
</dbReference>
<evidence type="ECO:0000256" key="26">
    <source>
        <dbReference type="ARBA" id="ARBA00048907"/>
    </source>
</evidence>
<evidence type="ECO:0000256" key="2">
    <source>
        <dbReference type="ARBA" id="ARBA00000633"/>
    </source>
</evidence>
<evidence type="ECO:0000313" key="32">
    <source>
        <dbReference type="EMBL" id="CAD7231508.1"/>
    </source>
</evidence>
<comment type="catalytic activity">
    <reaction evidence="3">
        <text>13-cis-retinol + hexadecanoyl-CoA = 13-cis-retinyl hexadecanoate + CoA</text>
        <dbReference type="Rhea" id="RHEA:55296"/>
        <dbReference type="ChEBI" id="CHEBI:45479"/>
        <dbReference type="ChEBI" id="CHEBI:57287"/>
        <dbReference type="ChEBI" id="CHEBI:57379"/>
        <dbReference type="ChEBI" id="CHEBI:138722"/>
    </reaction>
    <physiologicalReaction direction="left-to-right" evidence="3">
        <dbReference type="Rhea" id="RHEA:55297"/>
    </physiologicalReaction>
</comment>
<evidence type="ECO:0000256" key="8">
    <source>
        <dbReference type="ARBA" id="ARBA00004477"/>
    </source>
</evidence>
<feature type="transmembrane region" description="Helical" evidence="31">
    <location>
        <begin position="367"/>
        <end position="385"/>
    </location>
</feature>
<comment type="catalytic activity">
    <reaction evidence="21">
        <text>2,3-di-(9Z)-octadecenoyl-sn-glycerol + (9Z)-octadecenoyl-CoA = 1,2,3-tri-(9Z-octadecenoyl)-glycerol + CoA</text>
        <dbReference type="Rhea" id="RHEA:38439"/>
        <dbReference type="ChEBI" id="CHEBI:53753"/>
        <dbReference type="ChEBI" id="CHEBI:57287"/>
        <dbReference type="ChEBI" id="CHEBI:57387"/>
        <dbReference type="ChEBI" id="CHEBI:75824"/>
    </reaction>
    <physiologicalReaction direction="left-to-right" evidence="21">
        <dbReference type="Rhea" id="RHEA:38440"/>
    </physiologicalReaction>
</comment>
<feature type="transmembrane region" description="Helical" evidence="31">
    <location>
        <begin position="163"/>
        <end position="187"/>
    </location>
</feature>
<organism evidence="32">
    <name type="scientific">Cyprideis torosa</name>
    <dbReference type="NCBI Taxonomy" id="163714"/>
    <lineage>
        <taxon>Eukaryota</taxon>
        <taxon>Metazoa</taxon>
        <taxon>Ecdysozoa</taxon>
        <taxon>Arthropoda</taxon>
        <taxon>Crustacea</taxon>
        <taxon>Oligostraca</taxon>
        <taxon>Ostracoda</taxon>
        <taxon>Podocopa</taxon>
        <taxon>Podocopida</taxon>
        <taxon>Cytherocopina</taxon>
        <taxon>Cytheroidea</taxon>
        <taxon>Cytherideidae</taxon>
        <taxon>Cyprideis</taxon>
    </lineage>
</organism>
<evidence type="ECO:0000256" key="14">
    <source>
        <dbReference type="ARBA" id="ARBA00022989"/>
    </source>
</evidence>
<evidence type="ECO:0000256" key="1">
    <source>
        <dbReference type="ARBA" id="ARBA00000174"/>
    </source>
</evidence>
<evidence type="ECO:0000256" key="30">
    <source>
        <dbReference type="SAM" id="MobiDB-lite"/>
    </source>
</evidence>
<keyword evidence="13 29" id="KW-0256">Endoplasmic reticulum</keyword>
<comment type="subcellular location">
    <subcellularLocation>
        <location evidence="8 29">Endoplasmic reticulum membrane</location>
        <topology evidence="8 29">Multi-pass membrane protein</topology>
    </subcellularLocation>
</comment>
<comment type="catalytic activity">
    <reaction evidence="23">
        <text>1-octadecanoyl-2-(5Z,8Z,11Z,14Z-eicosatetraenoyl)-sn-glycerol + (9Z)-octadecenoyl-CoA = 1-octadecanoyl-2-(5Z,8Z,11Z,14Z)-eicosatetraenoyl-3-(9Z)-octadecenoyl-sn-glycerol + CoA</text>
        <dbReference type="Rhea" id="RHEA:38307"/>
        <dbReference type="ChEBI" id="CHEBI:57287"/>
        <dbReference type="ChEBI" id="CHEBI:57387"/>
        <dbReference type="ChEBI" id="CHEBI:75728"/>
        <dbReference type="ChEBI" id="CHEBI:75729"/>
    </reaction>
    <physiologicalReaction direction="left-to-right" evidence="23">
        <dbReference type="Rhea" id="RHEA:38308"/>
    </physiologicalReaction>
</comment>
<comment type="catalytic activity">
    <reaction evidence="20">
        <text>1-O-(9Z-octadecenyl)-glycerol + (9Z)-octadecenoyl-CoA = 1-O-(9Z-octadecyl)-3-(9Z-octadecenoyl)-glycerol + CoA</text>
        <dbReference type="Rhea" id="RHEA:55340"/>
        <dbReference type="ChEBI" id="CHEBI:34116"/>
        <dbReference type="ChEBI" id="CHEBI:57287"/>
        <dbReference type="ChEBI" id="CHEBI:57387"/>
        <dbReference type="ChEBI" id="CHEBI:197429"/>
    </reaction>
    <physiologicalReaction direction="left-to-right" evidence="20">
        <dbReference type="Rhea" id="RHEA:55341"/>
    </physiologicalReaction>
</comment>
<evidence type="ECO:0000256" key="5">
    <source>
        <dbReference type="ARBA" id="ARBA00001313"/>
    </source>
</evidence>
<comment type="catalytic activity">
    <reaction evidence="22">
        <text>2-(9Z-octadecenoyl)-glycerol + (9Z)-octadecenoyl-CoA = 1,2-di-(9Z-octadecenoyl)-sn-glycerol + CoA</text>
        <dbReference type="Rhea" id="RHEA:37911"/>
        <dbReference type="ChEBI" id="CHEBI:52333"/>
        <dbReference type="ChEBI" id="CHEBI:57287"/>
        <dbReference type="ChEBI" id="CHEBI:57387"/>
        <dbReference type="ChEBI" id="CHEBI:73990"/>
    </reaction>
    <physiologicalReaction direction="left-to-right" evidence="22">
        <dbReference type="Rhea" id="RHEA:37912"/>
    </physiologicalReaction>
</comment>
<keyword evidence="12 31" id="KW-0812">Transmembrane</keyword>
<evidence type="ECO:0000256" key="29">
    <source>
        <dbReference type="PIRNR" id="PIRNR000439"/>
    </source>
</evidence>
<evidence type="ECO:0000256" key="25">
    <source>
        <dbReference type="ARBA" id="ARBA00048728"/>
    </source>
</evidence>
<evidence type="ECO:0000256" key="13">
    <source>
        <dbReference type="ARBA" id="ARBA00022824"/>
    </source>
</evidence>
<comment type="similarity">
    <text evidence="10 29">Belongs to the membrane-bound acyltransferase family. Sterol o-acyltransferase subfamily.</text>
</comment>
<feature type="transmembrane region" description="Helical" evidence="31">
    <location>
        <begin position="193"/>
        <end position="220"/>
    </location>
</feature>
<feature type="transmembrane region" description="Helical" evidence="31">
    <location>
        <begin position="436"/>
        <end position="454"/>
    </location>
</feature>
<evidence type="ECO:0000256" key="3">
    <source>
        <dbReference type="ARBA" id="ARBA00000895"/>
    </source>
</evidence>
<keyword evidence="11 29" id="KW-0808">Transferase</keyword>
<dbReference type="PIRSF" id="PIRSF500231">
    <property type="entry name" value="Oat_dag"/>
    <property type="match status" value="1"/>
</dbReference>
<comment type="catalytic activity">
    <reaction evidence="25">
        <text>1,2-di-(9Z-octadecenoyl)-glycerol + (9Z)-octadecenoate + H(+) = 1,2,3-tri-(9Z-octadecenoyl)-glycerol + H2O</text>
        <dbReference type="Rhea" id="RHEA:38379"/>
        <dbReference type="ChEBI" id="CHEBI:15377"/>
        <dbReference type="ChEBI" id="CHEBI:15378"/>
        <dbReference type="ChEBI" id="CHEBI:30823"/>
        <dbReference type="ChEBI" id="CHEBI:52323"/>
        <dbReference type="ChEBI" id="CHEBI:53753"/>
    </reaction>
    <physiologicalReaction direction="left-to-right" evidence="25">
        <dbReference type="Rhea" id="RHEA:38380"/>
    </physiologicalReaction>
</comment>
<evidence type="ECO:0000256" key="6">
    <source>
        <dbReference type="ARBA" id="ARBA00001349"/>
    </source>
</evidence>
<comment type="catalytic activity">
    <reaction evidence="5">
        <text>2-(9Z-octadecenoyl)-glycerol + hexadecanoyl-CoA = 1-hexadecanoyl-2-(9Z-octadecenoyl)-sn-glycerol + CoA</text>
        <dbReference type="Rhea" id="RHEA:38071"/>
        <dbReference type="ChEBI" id="CHEBI:57287"/>
        <dbReference type="ChEBI" id="CHEBI:57379"/>
        <dbReference type="ChEBI" id="CHEBI:73990"/>
        <dbReference type="ChEBI" id="CHEBI:75466"/>
    </reaction>
    <physiologicalReaction direction="left-to-right" evidence="5">
        <dbReference type="Rhea" id="RHEA:38072"/>
    </physiologicalReaction>
</comment>
<dbReference type="GO" id="GO:0004144">
    <property type="term" value="F:diacylglycerol O-acyltransferase activity"/>
    <property type="evidence" value="ECO:0007669"/>
    <property type="project" value="UniProtKB-EC"/>
</dbReference>
<evidence type="ECO:0000256" key="23">
    <source>
        <dbReference type="ARBA" id="ARBA00048614"/>
    </source>
</evidence>
<dbReference type="InterPro" id="IPR004299">
    <property type="entry name" value="MBOAT_fam"/>
</dbReference>
<feature type="region of interest" description="Disordered" evidence="30">
    <location>
        <begin position="1"/>
        <end position="40"/>
    </location>
</feature>
<dbReference type="GO" id="GO:0019432">
    <property type="term" value="P:triglyceride biosynthetic process"/>
    <property type="evidence" value="ECO:0007669"/>
    <property type="project" value="InterPro"/>
</dbReference>
<keyword evidence="15 29" id="KW-0472">Membrane</keyword>
<evidence type="ECO:0000256" key="16">
    <source>
        <dbReference type="ARBA" id="ARBA00023315"/>
    </source>
</evidence>
<evidence type="ECO:0000256" key="19">
    <source>
        <dbReference type="ARBA" id="ARBA00047609"/>
    </source>
</evidence>
<proteinExistence type="inferred from homology"/>
<dbReference type="OrthoDB" id="10039049at2759"/>
<gene>
    <name evidence="32" type="ORF">CTOB1V02_LOCUS9355</name>
</gene>
<feature type="transmembrane region" description="Helical" evidence="31">
    <location>
        <begin position="80"/>
        <end position="100"/>
    </location>
</feature>
<dbReference type="EMBL" id="OB663588">
    <property type="protein sequence ID" value="CAD7231508.1"/>
    <property type="molecule type" value="Genomic_DNA"/>
</dbReference>
<evidence type="ECO:0000256" key="11">
    <source>
        <dbReference type="ARBA" id="ARBA00022679"/>
    </source>
</evidence>
<keyword evidence="14 31" id="KW-1133">Transmembrane helix</keyword>
<evidence type="ECO:0000256" key="9">
    <source>
        <dbReference type="ARBA" id="ARBA00005175"/>
    </source>
</evidence>
<evidence type="ECO:0000256" key="17">
    <source>
        <dbReference type="ARBA" id="ARBA00023610"/>
    </source>
</evidence>
<comment type="catalytic activity">
    <reaction evidence="6">
        <text>1,2-di-(9Z-octadecenoyl)-sn-glycerol + hexadecanoyl-CoA = 1,2-di-(9Z)-octadecenoyl-3-hexadecanoyl-sn-glycerol + CoA</text>
        <dbReference type="Rhea" id="RHEA:38163"/>
        <dbReference type="ChEBI" id="CHEBI:52333"/>
        <dbReference type="ChEBI" id="CHEBI:57287"/>
        <dbReference type="ChEBI" id="CHEBI:57379"/>
        <dbReference type="ChEBI" id="CHEBI:75583"/>
    </reaction>
    <physiologicalReaction direction="left-to-right" evidence="6">
        <dbReference type="Rhea" id="RHEA:38164"/>
    </physiologicalReaction>
</comment>
<evidence type="ECO:0000256" key="24">
    <source>
        <dbReference type="ARBA" id="ARBA00048634"/>
    </source>
</evidence>
<dbReference type="InterPro" id="IPR027251">
    <property type="entry name" value="Diacylglycerol_acylTrfase1"/>
</dbReference>
<evidence type="ECO:0000256" key="18">
    <source>
        <dbReference type="ARBA" id="ARBA00047367"/>
    </source>
</evidence>
<dbReference type="GO" id="GO:0005789">
    <property type="term" value="C:endoplasmic reticulum membrane"/>
    <property type="evidence" value="ECO:0007669"/>
    <property type="project" value="UniProtKB-SubCell"/>
</dbReference>
<comment type="catalytic activity">
    <reaction evidence="2">
        <text>all-trans-retinol + an acyl-CoA = an all-trans-retinyl ester + CoA</text>
        <dbReference type="Rhea" id="RHEA:11488"/>
        <dbReference type="ChEBI" id="CHEBI:17336"/>
        <dbReference type="ChEBI" id="CHEBI:57287"/>
        <dbReference type="ChEBI" id="CHEBI:58342"/>
        <dbReference type="ChEBI" id="CHEBI:63410"/>
        <dbReference type="EC" id="2.3.1.76"/>
    </reaction>
    <physiologicalReaction direction="left-to-right" evidence="2">
        <dbReference type="Rhea" id="RHEA:11489"/>
    </physiologicalReaction>
</comment>
<name>A0A7R8WH11_9CRUS</name>
<comment type="catalytic activity">
    <reaction evidence="7">
        <text>all-trans-retinol + hexadecanoyl-CoA = all-trans-retinyl hexadecanoate + CoA</text>
        <dbReference type="Rhea" id="RHEA:38175"/>
        <dbReference type="ChEBI" id="CHEBI:17336"/>
        <dbReference type="ChEBI" id="CHEBI:17616"/>
        <dbReference type="ChEBI" id="CHEBI:57287"/>
        <dbReference type="ChEBI" id="CHEBI:57379"/>
    </reaction>
    <physiologicalReaction direction="left-to-right" evidence="7">
        <dbReference type="Rhea" id="RHEA:38176"/>
    </physiologicalReaction>
</comment>
<comment type="catalytic activity">
    <reaction evidence="4">
        <text>hexadecane-1,2-diol + 2 hexadecanoyl-CoA = 1,2-O,O-dihexadecanoyl-1,2-hexadecanediol + 2 CoA</text>
        <dbReference type="Rhea" id="RHEA:38211"/>
        <dbReference type="ChEBI" id="CHEBI:57287"/>
        <dbReference type="ChEBI" id="CHEBI:57379"/>
        <dbReference type="ChEBI" id="CHEBI:75586"/>
        <dbReference type="ChEBI" id="CHEBI:75608"/>
    </reaction>
    <physiologicalReaction direction="left-to-right" evidence="4">
        <dbReference type="Rhea" id="RHEA:38212"/>
    </physiologicalReaction>
</comment>
<evidence type="ECO:0000256" key="10">
    <source>
        <dbReference type="ARBA" id="ARBA00009010"/>
    </source>
</evidence>
<dbReference type="Pfam" id="PF03062">
    <property type="entry name" value="MBOAT"/>
    <property type="match status" value="1"/>
</dbReference>
<feature type="transmembrane region" description="Helical" evidence="31">
    <location>
        <begin position="317"/>
        <end position="336"/>
    </location>
</feature>
<dbReference type="AlphaFoldDB" id="A0A7R8WH11"/>
<evidence type="ECO:0000256" key="15">
    <source>
        <dbReference type="ARBA" id="ARBA00023136"/>
    </source>
</evidence>
<dbReference type="PANTHER" id="PTHR10408:SF7">
    <property type="entry name" value="DIACYLGLYCEROL O-ACYLTRANSFERASE 1"/>
    <property type="match status" value="1"/>
</dbReference>
<feature type="compositionally biased region" description="Basic and acidic residues" evidence="30">
    <location>
        <begin position="17"/>
        <end position="28"/>
    </location>
</feature>
<comment type="subunit">
    <text evidence="17">Homodimer or homotetramer; both forms have similar enzymatic activities.</text>
</comment>
<comment type="catalytic activity">
    <reaction evidence="27">
        <text>1-(9Z-octadecenoyl)-glycerol + (9Z)-octadecenoyl-CoA = 1,2-di-(9Z-octadecenoyl)-glycerol + CoA</text>
        <dbReference type="Rhea" id="RHEA:37915"/>
        <dbReference type="ChEBI" id="CHEBI:52323"/>
        <dbReference type="ChEBI" id="CHEBI:57287"/>
        <dbReference type="ChEBI" id="CHEBI:57387"/>
        <dbReference type="ChEBI" id="CHEBI:75342"/>
    </reaction>
    <physiologicalReaction direction="left-to-right" evidence="27">
        <dbReference type="Rhea" id="RHEA:37916"/>
    </physiologicalReaction>
</comment>